<dbReference type="NCBIfam" id="TIGR01499">
    <property type="entry name" value="folC"/>
    <property type="match status" value="1"/>
</dbReference>
<dbReference type="InterPro" id="IPR004101">
    <property type="entry name" value="Mur_ligase_C"/>
</dbReference>
<dbReference type="EC" id="6.3.2.17" evidence="7"/>
<evidence type="ECO:0000256" key="17">
    <source>
        <dbReference type="ARBA" id="ARBA00049161"/>
    </source>
</evidence>
<comment type="catalytic activity">
    <reaction evidence="16">
        <text>(6S)-5,6,7,8-tetrahydrofolyl-(gamma-L-Glu)(n) + L-glutamate + ATP = (6S)-5,6,7,8-tetrahydrofolyl-(gamma-L-Glu)(n+1) + ADP + phosphate + H(+)</text>
        <dbReference type="Rhea" id="RHEA:10580"/>
        <dbReference type="Rhea" id="RHEA-COMP:14738"/>
        <dbReference type="Rhea" id="RHEA-COMP:14740"/>
        <dbReference type="ChEBI" id="CHEBI:15378"/>
        <dbReference type="ChEBI" id="CHEBI:29985"/>
        <dbReference type="ChEBI" id="CHEBI:30616"/>
        <dbReference type="ChEBI" id="CHEBI:43474"/>
        <dbReference type="ChEBI" id="CHEBI:141005"/>
        <dbReference type="ChEBI" id="CHEBI:456216"/>
        <dbReference type="EC" id="6.3.2.17"/>
    </reaction>
</comment>
<dbReference type="EMBL" id="LR584267">
    <property type="protein sequence ID" value="VHO01479.1"/>
    <property type="molecule type" value="Genomic_DNA"/>
</dbReference>
<comment type="similarity">
    <text evidence="4">Belongs to the folylpolyglutamate synthase family.</text>
</comment>
<comment type="pathway">
    <text evidence="2">Cofactor biosynthesis; tetrahydrofolate biosynthesis; 7,8-dihydrofolate from 2-amino-4-hydroxy-6-hydroxymethyl-7,8-dihydropteridine diphosphate and 4-aminobenzoate: step 2/2.</text>
</comment>
<dbReference type="FunFam" id="3.40.1190.10:FF:000004">
    <property type="entry name" value="Dihydrofolate synthase/folylpolyglutamate synthase"/>
    <property type="match status" value="1"/>
</dbReference>
<feature type="domain" description="Mur ligase C-terminal" evidence="18">
    <location>
        <begin position="548"/>
        <end position="660"/>
    </location>
</feature>
<keyword evidence="10" id="KW-0479">Metal-binding</keyword>
<dbReference type="InterPro" id="IPR036565">
    <property type="entry name" value="Mur-like_cat_sf"/>
</dbReference>
<dbReference type="Pfam" id="PF02875">
    <property type="entry name" value="Mur_ligase_C"/>
    <property type="match status" value="1"/>
</dbReference>
<comment type="pathway">
    <text evidence="3">Cofactor biosynthesis; tetrahydrofolylpolyglutamate biosynthesis.</text>
</comment>
<evidence type="ECO:0000256" key="5">
    <source>
        <dbReference type="ARBA" id="ARBA00011245"/>
    </source>
</evidence>
<comment type="cofactor">
    <cofactor evidence="1">
        <name>Mg(2+)</name>
        <dbReference type="ChEBI" id="CHEBI:18420"/>
    </cofactor>
</comment>
<sequence>MSDLPKNLNYRDVYNADDPLASLRAGNPAALPEEEAYRNFMAGHANKQNRDEPCACQTGDKFADADEVARTAATEEADPADALAEYVFRESGLNLDALAAAAERIVDQASDEEDDEEFNPEAPFGLRRLNPLLEEDGVLTPEIQQNLRDLLSQFDEEQMDALARALDAYNVSHAGEDTDDAEDADSISGEDLYREYTGRIDIDTGDNIPDLTVYDEDDDPSRYRVEKPTAEDFAALAAVEKELDTRWGERQIAPDLSRMKRLMDMLGHPEETAPVIQVAGTNGKTSTARMIDALLRAMGQRVGRTTSPHLQLVTERISIDGAPISPRRYVEVWEDLKPFVEMVDAWSLEQGGPRMTKFEVLTAMAYCCFADTPVDVVVAEVGMGGRWDATSVARAEVAVVCPIGMDHMDYLGDTIEKIAAEKAGIIKPTEGENTPHNPHGTVAVISHQDPAALHVLLEEAVQANAVVARQGLEFEVSACRPAVGGQVISIQGLSGSYDDIFLPLYGEHQAENAAVALAAVEAFYGASYDKPLYDQAVHNGFQAVQSPGRLERVRTAPTVLLDACHNPHGAKALARALDKYFEFNRLVGVLAILGDKDARGILEALEPVVDKVILTTNSSPRALPVEDLAELARQVFDVEKIDTAPTLTDAIALATVEAENIDENGVMSGAGVIVTGSVVTAGEARSLFRKDPA</sequence>
<evidence type="ECO:0000313" key="21">
    <source>
        <dbReference type="Proteomes" id="UP000324288"/>
    </source>
</evidence>
<dbReference type="PANTHER" id="PTHR11136:SF0">
    <property type="entry name" value="DIHYDROFOLATE SYNTHETASE-RELATED"/>
    <property type="match status" value="1"/>
</dbReference>
<dbReference type="PANTHER" id="PTHR11136">
    <property type="entry name" value="FOLYLPOLYGLUTAMATE SYNTHASE-RELATED"/>
    <property type="match status" value="1"/>
</dbReference>
<evidence type="ECO:0000256" key="10">
    <source>
        <dbReference type="ARBA" id="ARBA00022723"/>
    </source>
</evidence>
<dbReference type="Pfam" id="PF08245">
    <property type="entry name" value="Mur_ligase_M"/>
    <property type="match status" value="1"/>
</dbReference>
<dbReference type="Proteomes" id="UP000324288">
    <property type="component" value="Chromosome"/>
</dbReference>
<dbReference type="SUPFAM" id="SSF53623">
    <property type="entry name" value="MurD-like peptide ligases, catalytic domain"/>
    <property type="match status" value="1"/>
</dbReference>
<reference evidence="20 21" key="1">
    <citation type="submission" date="2019-04" db="EMBL/GenBank/DDBJ databases">
        <authorList>
            <person name="Seth-Smith MB H."/>
            <person name="Seth-Smith H."/>
        </authorList>
    </citation>
    <scope>NUCLEOTIDE SEQUENCE [LARGE SCALE GENOMIC DNA]</scope>
    <source>
        <strain evidence="20">USB-603019</strain>
    </source>
</reference>
<evidence type="ECO:0000256" key="9">
    <source>
        <dbReference type="ARBA" id="ARBA00022598"/>
    </source>
</evidence>
<accession>A0A5E3ZYH1</accession>
<evidence type="ECO:0000259" key="19">
    <source>
        <dbReference type="Pfam" id="PF08245"/>
    </source>
</evidence>
<protein>
    <recommendedName>
        <fullName evidence="8">Dihydrofolate synthase/folylpolyglutamate synthase</fullName>
        <ecNumber evidence="6">6.3.2.12</ecNumber>
        <ecNumber evidence="7">6.3.2.17</ecNumber>
    </recommendedName>
    <alternativeName>
        <fullName evidence="15">Tetrahydrofolylpolyglutamate synthase</fullName>
    </alternativeName>
</protein>
<evidence type="ECO:0000256" key="7">
    <source>
        <dbReference type="ARBA" id="ARBA00013025"/>
    </source>
</evidence>
<dbReference type="GO" id="GO:0005524">
    <property type="term" value="F:ATP binding"/>
    <property type="evidence" value="ECO:0007669"/>
    <property type="project" value="UniProtKB-KW"/>
</dbReference>
<evidence type="ECO:0000256" key="14">
    <source>
        <dbReference type="ARBA" id="ARBA00022909"/>
    </source>
</evidence>
<dbReference type="GO" id="GO:0046656">
    <property type="term" value="P:folic acid biosynthetic process"/>
    <property type="evidence" value="ECO:0007669"/>
    <property type="project" value="UniProtKB-KW"/>
</dbReference>
<evidence type="ECO:0000259" key="18">
    <source>
        <dbReference type="Pfam" id="PF02875"/>
    </source>
</evidence>
<evidence type="ECO:0000256" key="3">
    <source>
        <dbReference type="ARBA" id="ARBA00005150"/>
    </source>
</evidence>
<evidence type="ECO:0000256" key="11">
    <source>
        <dbReference type="ARBA" id="ARBA00022741"/>
    </source>
</evidence>
<dbReference type="GO" id="GO:0005737">
    <property type="term" value="C:cytoplasm"/>
    <property type="evidence" value="ECO:0007669"/>
    <property type="project" value="TreeGrafter"/>
</dbReference>
<dbReference type="InterPro" id="IPR013221">
    <property type="entry name" value="Mur_ligase_cen"/>
</dbReference>
<dbReference type="Gene3D" id="3.40.1190.10">
    <property type="entry name" value="Mur-like, catalytic domain"/>
    <property type="match status" value="1"/>
</dbReference>
<dbReference type="SUPFAM" id="SSF53244">
    <property type="entry name" value="MurD-like peptide ligases, peptide-binding domain"/>
    <property type="match status" value="1"/>
</dbReference>
<dbReference type="EC" id="6.3.2.12" evidence="6"/>
<evidence type="ECO:0000256" key="15">
    <source>
        <dbReference type="ARBA" id="ARBA00030592"/>
    </source>
</evidence>
<comment type="subunit">
    <text evidence="5">Monomer.</text>
</comment>
<feature type="domain" description="Mur ligase central" evidence="19">
    <location>
        <begin position="372"/>
        <end position="520"/>
    </location>
</feature>
<evidence type="ECO:0000256" key="4">
    <source>
        <dbReference type="ARBA" id="ARBA00008276"/>
    </source>
</evidence>
<dbReference type="Gene3D" id="3.90.190.20">
    <property type="entry name" value="Mur ligase, C-terminal domain"/>
    <property type="match status" value="1"/>
</dbReference>
<dbReference type="GO" id="GO:0008841">
    <property type="term" value="F:dihydrofolate synthase activity"/>
    <property type="evidence" value="ECO:0007669"/>
    <property type="project" value="UniProtKB-EC"/>
</dbReference>
<evidence type="ECO:0000256" key="13">
    <source>
        <dbReference type="ARBA" id="ARBA00022842"/>
    </source>
</evidence>
<organism evidence="20 21">
    <name type="scientific">Lawsonella clevelandensis</name>
    <dbReference type="NCBI Taxonomy" id="1528099"/>
    <lineage>
        <taxon>Bacteria</taxon>
        <taxon>Bacillati</taxon>
        <taxon>Actinomycetota</taxon>
        <taxon>Actinomycetes</taxon>
        <taxon>Mycobacteriales</taxon>
        <taxon>Lawsonellaceae</taxon>
        <taxon>Lawsonella</taxon>
    </lineage>
</organism>
<comment type="catalytic activity">
    <reaction evidence="17">
        <text>7,8-dihydropteroate + L-glutamate + ATP = 7,8-dihydrofolate + ADP + phosphate + H(+)</text>
        <dbReference type="Rhea" id="RHEA:23584"/>
        <dbReference type="ChEBI" id="CHEBI:15378"/>
        <dbReference type="ChEBI" id="CHEBI:17839"/>
        <dbReference type="ChEBI" id="CHEBI:29985"/>
        <dbReference type="ChEBI" id="CHEBI:30616"/>
        <dbReference type="ChEBI" id="CHEBI:43474"/>
        <dbReference type="ChEBI" id="CHEBI:57451"/>
        <dbReference type="ChEBI" id="CHEBI:456216"/>
        <dbReference type="EC" id="6.3.2.12"/>
    </reaction>
</comment>
<dbReference type="InterPro" id="IPR036615">
    <property type="entry name" value="Mur_ligase_C_dom_sf"/>
</dbReference>
<evidence type="ECO:0000256" key="12">
    <source>
        <dbReference type="ARBA" id="ARBA00022840"/>
    </source>
</evidence>
<keyword evidence="9" id="KW-0436">Ligase</keyword>
<evidence type="ECO:0000256" key="1">
    <source>
        <dbReference type="ARBA" id="ARBA00001946"/>
    </source>
</evidence>
<evidence type="ECO:0000256" key="16">
    <source>
        <dbReference type="ARBA" id="ARBA00047493"/>
    </source>
</evidence>
<dbReference type="GO" id="GO:0046872">
    <property type="term" value="F:metal ion binding"/>
    <property type="evidence" value="ECO:0007669"/>
    <property type="project" value="UniProtKB-KW"/>
</dbReference>
<evidence type="ECO:0000256" key="2">
    <source>
        <dbReference type="ARBA" id="ARBA00004799"/>
    </source>
</evidence>
<evidence type="ECO:0000256" key="8">
    <source>
        <dbReference type="ARBA" id="ARBA00019357"/>
    </source>
</evidence>
<gene>
    <name evidence="20" type="primary">folC</name>
    <name evidence="20" type="ORF">LC603019_01411</name>
</gene>
<keyword evidence="11" id="KW-0547">Nucleotide-binding</keyword>
<dbReference type="InterPro" id="IPR001645">
    <property type="entry name" value="Folylpolyglutamate_synth"/>
</dbReference>
<dbReference type="AlphaFoldDB" id="A0A5E3ZYH1"/>
<name>A0A5E3ZYH1_9ACTN</name>
<keyword evidence="21" id="KW-1185">Reference proteome</keyword>
<evidence type="ECO:0000313" key="20">
    <source>
        <dbReference type="EMBL" id="VHO01479.1"/>
    </source>
</evidence>
<keyword evidence="12" id="KW-0067">ATP-binding</keyword>
<evidence type="ECO:0000256" key="6">
    <source>
        <dbReference type="ARBA" id="ARBA00013023"/>
    </source>
</evidence>
<keyword evidence="13" id="KW-0460">Magnesium</keyword>
<keyword evidence="14" id="KW-0289">Folate biosynthesis</keyword>
<dbReference type="GO" id="GO:0004326">
    <property type="term" value="F:tetrahydrofolylpolyglutamate synthase activity"/>
    <property type="evidence" value="ECO:0007669"/>
    <property type="project" value="UniProtKB-EC"/>
</dbReference>
<proteinExistence type="inferred from homology"/>